<dbReference type="EMBL" id="CP114589">
    <property type="protein sequence ID" value="WBA10134.1"/>
    <property type="molecule type" value="Genomic_DNA"/>
</dbReference>
<evidence type="ECO:0000256" key="1">
    <source>
        <dbReference type="ARBA" id="ARBA00004533"/>
    </source>
</evidence>
<keyword evidence="8 10" id="KW-0807">Transducer</keyword>
<dbReference type="CDD" id="cd11386">
    <property type="entry name" value="MCP_signal"/>
    <property type="match status" value="1"/>
</dbReference>
<sequence length="636" mass="69005">MTLGFKSRIIWGVGLLVTLSLVVLGSINALSLRDRMVEALVTQTQNKLDHHVTELEQLVQSQLTAVEQGASHFSTDLNGQENVAQVRMLADTAGIANVIMTYENGASYMSNHSGDGVTTDEYNFRNRDWYRTVKSDQSIHLTEIYTDKVTGGKVISAVAPVFENGQFIGALLGDIPLENVITQVSDMRFAGGAATLTDQNAVFFASDDPNDIGKTPSQISPNFSQMESMFRSNEQGHLTFPYMGIQFDGYFQRVNLTEDRYWTLMVFVDQQTALAGVRDAQIDSVATGVILLIVSLGAIYAIIQFSYRPLLKLKEAVLDLSRGEGDLTARLDVNGNDDLAQISDGFNRFVENLQSMMLNVAESSQAISANISQLSQTTSENESVLDAHSAETEQVVTAITQMSESARNIAENVSQSNSITASASKEANQSLKVVDNAVITVSALVDEVEEMSGRITSMNKDANRISDVLTVIGEISEQTNLLALNAAIEAARAGEQGRGFAVVADEVRALAARTQSSTTEISEMLTALLDGTSSVVEAMEKTKEQCQTTADKTSEVSNSLTIMSSSVTEIDDVSTQIATATEQQSSVAEELSKNMLSIRDMVNKLVESGNQTTAATKSLTHSNEELDRMVHNFKLQ</sequence>
<evidence type="ECO:0000313" key="14">
    <source>
        <dbReference type="EMBL" id="WBA10134.1"/>
    </source>
</evidence>
<dbReference type="GO" id="GO:0004888">
    <property type="term" value="F:transmembrane signaling receptor activity"/>
    <property type="evidence" value="ECO:0007669"/>
    <property type="project" value="InterPro"/>
</dbReference>
<evidence type="ECO:0000256" key="5">
    <source>
        <dbReference type="ARBA" id="ARBA00022692"/>
    </source>
</evidence>
<dbReference type="GO" id="GO:0006935">
    <property type="term" value="P:chemotaxis"/>
    <property type="evidence" value="ECO:0007669"/>
    <property type="project" value="UniProtKB-KW"/>
</dbReference>
<keyword evidence="3" id="KW-1003">Cell membrane</keyword>
<feature type="domain" description="Methyl-accepting transducer" evidence="12">
    <location>
        <begin position="363"/>
        <end position="599"/>
    </location>
</feature>
<accession>A0AA47KNJ2</accession>
<dbReference type="SMART" id="SM00304">
    <property type="entry name" value="HAMP"/>
    <property type="match status" value="1"/>
</dbReference>
<reference evidence="14" key="1">
    <citation type="submission" date="2022-09" db="EMBL/GenBank/DDBJ databases">
        <authorList>
            <person name="Li Z.-J."/>
        </authorList>
    </citation>
    <scope>NUCLEOTIDE SEQUENCE</scope>
    <source>
        <strain evidence="14">TGB11</strain>
        <plasmid evidence="14">unnamed</plasmid>
    </source>
</reference>
<dbReference type="GO" id="GO:0007165">
    <property type="term" value="P:signal transduction"/>
    <property type="evidence" value="ECO:0007669"/>
    <property type="project" value="UniProtKB-KW"/>
</dbReference>
<dbReference type="Proteomes" id="UP001164748">
    <property type="component" value="Plasmid unnamed"/>
</dbReference>
<evidence type="ECO:0000256" key="11">
    <source>
        <dbReference type="SAM" id="Phobius"/>
    </source>
</evidence>
<evidence type="ECO:0000256" key="9">
    <source>
        <dbReference type="ARBA" id="ARBA00029447"/>
    </source>
</evidence>
<keyword evidence="4" id="KW-0145">Chemotaxis</keyword>
<evidence type="ECO:0000259" key="13">
    <source>
        <dbReference type="PROSITE" id="PS50885"/>
    </source>
</evidence>
<keyword evidence="5 11" id="KW-0812">Transmembrane</keyword>
<dbReference type="Pfam" id="PF02743">
    <property type="entry name" value="dCache_1"/>
    <property type="match status" value="1"/>
</dbReference>
<dbReference type="PROSITE" id="PS50111">
    <property type="entry name" value="CHEMOTAXIS_TRANSDUC_2"/>
    <property type="match status" value="1"/>
</dbReference>
<comment type="subcellular location">
    <subcellularLocation>
        <location evidence="1">Cell inner membrane</location>
    </subcellularLocation>
    <subcellularLocation>
        <location evidence="2">Cell membrane</location>
        <topology evidence="2">Multi-pass membrane protein</topology>
    </subcellularLocation>
</comment>
<feature type="domain" description="HAMP" evidence="13">
    <location>
        <begin position="308"/>
        <end position="358"/>
    </location>
</feature>
<dbReference type="InterPro" id="IPR003660">
    <property type="entry name" value="HAMP_dom"/>
</dbReference>
<dbReference type="PROSITE" id="PS50885">
    <property type="entry name" value="HAMP"/>
    <property type="match status" value="1"/>
</dbReference>
<dbReference type="CDD" id="cd12913">
    <property type="entry name" value="PDC1_MCP_like"/>
    <property type="match status" value="1"/>
</dbReference>
<dbReference type="Gene3D" id="1.10.287.950">
    <property type="entry name" value="Methyl-accepting chemotaxis protein"/>
    <property type="match status" value="1"/>
</dbReference>
<dbReference type="InterPro" id="IPR029151">
    <property type="entry name" value="Sensor-like_sf"/>
</dbReference>
<evidence type="ECO:0000256" key="8">
    <source>
        <dbReference type="ARBA" id="ARBA00023224"/>
    </source>
</evidence>
<evidence type="ECO:0000256" key="6">
    <source>
        <dbReference type="ARBA" id="ARBA00022989"/>
    </source>
</evidence>
<evidence type="ECO:0000313" key="15">
    <source>
        <dbReference type="Proteomes" id="UP001164748"/>
    </source>
</evidence>
<evidence type="ECO:0000256" key="3">
    <source>
        <dbReference type="ARBA" id="ARBA00022475"/>
    </source>
</evidence>
<evidence type="ECO:0000256" key="10">
    <source>
        <dbReference type="PROSITE-ProRule" id="PRU00284"/>
    </source>
</evidence>
<dbReference type="AlphaFoldDB" id="A0AA47KNJ2"/>
<dbReference type="PANTHER" id="PTHR32089:SF55">
    <property type="entry name" value="METHYL ACCEPTING SENSORY TRANSDUCER WITH CACHE_2 SMALL MOLECULE BINDING DOMAIN"/>
    <property type="match status" value="1"/>
</dbReference>
<dbReference type="Pfam" id="PF00015">
    <property type="entry name" value="MCPsignal"/>
    <property type="match status" value="1"/>
</dbReference>
<dbReference type="InterPro" id="IPR004089">
    <property type="entry name" value="MCPsignal_dom"/>
</dbReference>
<dbReference type="GO" id="GO:0005886">
    <property type="term" value="C:plasma membrane"/>
    <property type="evidence" value="ECO:0007669"/>
    <property type="project" value="UniProtKB-SubCell"/>
</dbReference>
<dbReference type="Gene3D" id="3.30.450.20">
    <property type="entry name" value="PAS domain"/>
    <property type="match status" value="2"/>
</dbReference>
<dbReference type="SUPFAM" id="SSF103190">
    <property type="entry name" value="Sensory domain-like"/>
    <property type="match status" value="1"/>
</dbReference>
<gene>
    <name evidence="14" type="ORF">N8M53_15110</name>
</gene>
<evidence type="ECO:0000256" key="7">
    <source>
        <dbReference type="ARBA" id="ARBA00023136"/>
    </source>
</evidence>
<dbReference type="RefSeq" id="WP_269580170.1">
    <property type="nucleotide sequence ID" value="NZ_CP114589.1"/>
</dbReference>
<evidence type="ECO:0000256" key="2">
    <source>
        <dbReference type="ARBA" id="ARBA00004651"/>
    </source>
</evidence>
<dbReference type="PANTHER" id="PTHR32089">
    <property type="entry name" value="METHYL-ACCEPTING CHEMOTAXIS PROTEIN MCPB"/>
    <property type="match status" value="1"/>
</dbReference>
<keyword evidence="7 11" id="KW-0472">Membrane</keyword>
<keyword evidence="6 11" id="KW-1133">Transmembrane helix</keyword>
<organism evidence="14 15">
    <name type="scientific">Salinivibrio kushneri</name>
    <dbReference type="NCBI Taxonomy" id="1908198"/>
    <lineage>
        <taxon>Bacteria</taxon>
        <taxon>Pseudomonadati</taxon>
        <taxon>Pseudomonadota</taxon>
        <taxon>Gammaproteobacteria</taxon>
        <taxon>Vibrionales</taxon>
        <taxon>Vibrionaceae</taxon>
        <taxon>Salinivibrio</taxon>
    </lineage>
</organism>
<keyword evidence="14" id="KW-0614">Plasmid</keyword>
<comment type="similarity">
    <text evidence="9">Belongs to the methyl-accepting chemotaxis (MCP) protein family.</text>
</comment>
<dbReference type="InterPro" id="IPR004090">
    <property type="entry name" value="Chemotax_Me-accpt_rcpt"/>
</dbReference>
<evidence type="ECO:0000259" key="12">
    <source>
        <dbReference type="PROSITE" id="PS50111"/>
    </source>
</evidence>
<name>A0AA47KNJ2_9GAMM</name>
<dbReference type="CDD" id="cd06225">
    <property type="entry name" value="HAMP"/>
    <property type="match status" value="1"/>
</dbReference>
<geneLocation type="plasmid" evidence="14 15">
    <name>unnamed</name>
</geneLocation>
<dbReference type="InterPro" id="IPR033479">
    <property type="entry name" value="dCache_1"/>
</dbReference>
<dbReference type="SMART" id="SM00283">
    <property type="entry name" value="MA"/>
    <property type="match status" value="1"/>
</dbReference>
<evidence type="ECO:0000256" key="4">
    <source>
        <dbReference type="ARBA" id="ARBA00022500"/>
    </source>
</evidence>
<dbReference type="FunFam" id="1.10.287.950:FF:000001">
    <property type="entry name" value="Methyl-accepting chemotaxis sensory transducer"/>
    <property type="match status" value="1"/>
</dbReference>
<dbReference type="Pfam" id="PF00672">
    <property type="entry name" value="HAMP"/>
    <property type="match status" value="1"/>
</dbReference>
<protein>
    <submittedName>
        <fullName evidence="14">Methyl-accepting chemotaxis protein</fullName>
    </submittedName>
</protein>
<proteinExistence type="inferred from homology"/>
<dbReference type="PRINTS" id="PR00260">
    <property type="entry name" value="CHEMTRNSDUCR"/>
</dbReference>
<feature type="transmembrane region" description="Helical" evidence="11">
    <location>
        <begin position="285"/>
        <end position="303"/>
    </location>
</feature>
<dbReference type="SUPFAM" id="SSF58104">
    <property type="entry name" value="Methyl-accepting chemotaxis protein (MCP) signaling domain"/>
    <property type="match status" value="1"/>
</dbReference>